<feature type="signal peptide" evidence="1">
    <location>
        <begin position="1"/>
        <end position="22"/>
    </location>
</feature>
<keyword evidence="3" id="KW-1185">Reference proteome</keyword>
<evidence type="ECO:0000313" key="2">
    <source>
        <dbReference type="EMBL" id="CAD6185946.1"/>
    </source>
</evidence>
<reference evidence="2" key="1">
    <citation type="submission" date="2020-10" db="EMBL/GenBank/DDBJ databases">
        <authorList>
            <person name="Kikuchi T."/>
        </authorList>
    </citation>
    <scope>NUCLEOTIDE SEQUENCE</scope>
    <source>
        <strain evidence="2">NKZ352</strain>
    </source>
</reference>
<organism evidence="2 3">
    <name type="scientific">Caenorhabditis auriculariae</name>
    <dbReference type="NCBI Taxonomy" id="2777116"/>
    <lineage>
        <taxon>Eukaryota</taxon>
        <taxon>Metazoa</taxon>
        <taxon>Ecdysozoa</taxon>
        <taxon>Nematoda</taxon>
        <taxon>Chromadorea</taxon>
        <taxon>Rhabditida</taxon>
        <taxon>Rhabditina</taxon>
        <taxon>Rhabditomorpha</taxon>
        <taxon>Rhabditoidea</taxon>
        <taxon>Rhabditidae</taxon>
        <taxon>Peloderinae</taxon>
        <taxon>Caenorhabditis</taxon>
    </lineage>
</organism>
<accession>A0A8S1GRA5</accession>
<name>A0A8S1GRA5_9PELO</name>
<comment type="caution">
    <text evidence="2">The sequence shown here is derived from an EMBL/GenBank/DDBJ whole genome shotgun (WGS) entry which is preliminary data.</text>
</comment>
<proteinExistence type="predicted"/>
<dbReference type="AlphaFoldDB" id="A0A8S1GRA5"/>
<dbReference type="Proteomes" id="UP000835052">
    <property type="component" value="Unassembled WGS sequence"/>
</dbReference>
<evidence type="ECO:0000256" key="1">
    <source>
        <dbReference type="SAM" id="SignalP"/>
    </source>
</evidence>
<evidence type="ECO:0000313" key="3">
    <source>
        <dbReference type="Proteomes" id="UP000835052"/>
    </source>
</evidence>
<keyword evidence="1" id="KW-0732">Signal</keyword>
<gene>
    <name evidence="2" type="ORF">CAUJ_LOCUS1865</name>
</gene>
<protein>
    <submittedName>
        <fullName evidence="2">Uncharacterized protein</fullName>
    </submittedName>
</protein>
<dbReference type="EMBL" id="CAJGYM010000003">
    <property type="protein sequence ID" value="CAD6185946.1"/>
    <property type="molecule type" value="Genomic_DNA"/>
</dbReference>
<feature type="chain" id="PRO_5035896985" evidence="1">
    <location>
        <begin position="23"/>
        <end position="110"/>
    </location>
</feature>
<sequence length="110" mass="12687">MLLKVFLPLLVVLIGLFSPIEAWSPEYFLRPCGEFKPCLEMYECIPMCLNNRETREKSLLNEPNVTEGISPSPSRSPRLFLTDRCLDVSAKTFRCAMQCYETMPSIERMC</sequence>